<dbReference type="SUPFAM" id="SSF46689">
    <property type="entry name" value="Homeodomain-like"/>
    <property type="match status" value="1"/>
</dbReference>
<name>F5YX97_MYCSD</name>
<organism evidence="2 3">
    <name type="scientific">Mycolicibacter sinensis (strain JDM601)</name>
    <name type="common">Mycobacterium sinense</name>
    <dbReference type="NCBI Taxonomy" id="875328"/>
    <lineage>
        <taxon>Bacteria</taxon>
        <taxon>Bacillati</taxon>
        <taxon>Actinomycetota</taxon>
        <taxon>Actinomycetes</taxon>
        <taxon>Mycobacteriales</taxon>
        <taxon>Mycobacteriaceae</taxon>
        <taxon>Mycolicibacter</taxon>
    </lineage>
</organism>
<dbReference type="CDD" id="cd00569">
    <property type="entry name" value="HTH_Hin_like"/>
    <property type="match status" value="1"/>
</dbReference>
<dbReference type="Gene3D" id="1.10.10.60">
    <property type="entry name" value="Homeodomain-like"/>
    <property type="match status" value="1"/>
</dbReference>
<keyword evidence="3" id="KW-1185">Reference proteome</keyword>
<gene>
    <name evidence="2" type="ordered locus">JDM601_1366</name>
</gene>
<proteinExistence type="predicted"/>
<feature type="domain" description="Resolvase HTH" evidence="1">
    <location>
        <begin position="7"/>
        <end position="50"/>
    </location>
</feature>
<dbReference type="InterPro" id="IPR006120">
    <property type="entry name" value="Resolvase_HTH_dom"/>
</dbReference>
<accession>F5YX97</accession>
<evidence type="ECO:0000313" key="3">
    <source>
        <dbReference type="Proteomes" id="UP000009224"/>
    </source>
</evidence>
<dbReference type="GO" id="GO:0000150">
    <property type="term" value="F:DNA strand exchange activity"/>
    <property type="evidence" value="ECO:0007669"/>
    <property type="project" value="InterPro"/>
</dbReference>
<dbReference type="GO" id="GO:0003677">
    <property type="term" value="F:DNA binding"/>
    <property type="evidence" value="ECO:0007669"/>
    <property type="project" value="InterPro"/>
</dbReference>
<dbReference type="KEGG" id="mjd:JDM601_1366"/>
<protein>
    <submittedName>
        <fullName evidence="2">Resolvase domain protein</fullName>
    </submittedName>
</protein>
<dbReference type="OrthoDB" id="3405463at2"/>
<dbReference type="Proteomes" id="UP000009224">
    <property type="component" value="Chromosome"/>
</dbReference>
<dbReference type="HOGENOM" id="CLU_3082093_0_0_11"/>
<dbReference type="EMBL" id="CP002329">
    <property type="protein sequence ID" value="AEF35366.1"/>
    <property type="molecule type" value="Genomic_DNA"/>
</dbReference>
<evidence type="ECO:0000313" key="2">
    <source>
        <dbReference type="EMBL" id="AEF35366.1"/>
    </source>
</evidence>
<sequence>MVTGVRGRPRALSPDQIALAERMRAAGEPVPEIAKTLGVSRPTMYRLLASSA</sequence>
<evidence type="ECO:0000259" key="1">
    <source>
        <dbReference type="Pfam" id="PF02796"/>
    </source>
</evidence>
<dbReference type="InterPro" id="IPR009057">
    <property type="entry name" value="Homeodomain-like_sf"/>
</dbReference>
<reference evidence="2 3" key="1">
    <citation type="journal article" date="2011" name="J. Bacteriol.">
        <title>Complete genome sequence of a novel clinical isolate, the nontuberculous Mycobacterium strain JDM601.</title>
        <authorList>
            <person name="Zhang Z.Y."/>
            <person name="Sun Z.Q."/>
            <person name="Wang Z.L."/>
            <person name="Wen Z.L."/>
            <person name="Sun Q.W."/>
            <person name="Zhu Z.Q."/>
            <person name="Song Y.Z."/>
            <person name="Zhao J.W."/>
            <person name="Wang H.H."/>
            <person name="Zhang S.L."/>
            <person name="Guo X.K."/>
        </authorList>
    </citation>
    <scope>NUCLEOTIDE SEQUENCE [LARGE SCALE GENOMIC DNA]</scope>
    <source>
        <strain evidence="2 3">JDM601</strain>
    </source>
</reference>
<dbReference type="Pfam" id="PF02796">
    <property type="entry name" value="HTH_7"/>
    <property type="match status" value="1"/>
</dbReference>
<dbReference type="AlphaFoldDB" id="F5YX97"/>